<keyword evidence="3" id="KW-1003">Cell membrane</keyword>
<evidence type="ECO:0000256" key="4">
    <source>
        <dbReference type="ARBA" id="ARBA00022636"/>
    </source>
</evidence>
<sequence length="524" mass="56946">MTTGERQDKRWWLRWLLVAAAAALPLAVAVPFVYMQAGLLARHDARGAAEVVMRQADAIFAEADRLAAEMAPQAGKSCAEADSTLHDAAFQPYFRAIVLVRHRVLYCSSITDAFTLPLAQLLPDSAVPPGRSFHFVPGTPMVPDRPAVMAVRLDAAGDGVIVTVDGRYLRDLLDAVGGSGRYRIGIESLDGRQGLAGRRAGVPPPGASSVQEVVSTIYPFRVRSLADAALLAEYRKRLAGSYAPFVVLLALLLGYLCHHFLKYRFSLVAAIRRGMRRGEFEVHYQPVIDLRDGSCAGAEALMRWFRPGLGAVRPDLFFAVAESSGLAIPLTRHLFKLVGRDLRRCPMGPLFRVGLNITASHLVELSIVDDVARLRKVVGSGAADFVLEITEREPLPPIEQVYRNMGVLSASGVKLAIDDFGTGHSSLAYLERFPVDYLKIDRGFVAAIGTDAVNASVLEMIIGLAARLGVELTAEGVETHGQRDYLAAQGVHYAQGFLYARPMPIEALRAWVDELRGGPMPAEP</sequence>
<evidence type="ECO:0000259" key="11">
    <source>
        <dbReference type="PROSITE" id="PS50883"/>
    </source>
</evidence>
<evidence type="ECO:0000256" key="5">
    <source>
        <dbReference type="ARBA" id="ARBA00022692"/>
    </source>
</evidence>
<dbReference type="Pfam" id="PF00563">
    <property type="entry name" value="EAL"/>
    <property type="match status" value="1"/>
</dbReference>
<dbReference type="InterPro" id="IPR035919">
    <property type="entry name" value="EAL_sf"/>
</dbReference>
<comment type="caution">
    <text evidence="12">The sequence shown here is derived from an EMBL/GenBank/DDBJ whole genome shotgun (WGS) entry which is preliminary data.</text>
</comment>
<accession>A0ABP3M4E4</accession>
<dbReference type="SUPFAM" id="SSF141868">
    <property type="entry name" value="EAL domain-like"/>
    <property type="match status" value="1"/>
</dbReference>
<keyword evidence="13" id="KW-1185">Reference proteome</keyword>
<dbReference type="PANTHER" id="PTHR33121">
    <property type="entry name" value="CYCLIC DI-GMP PHOSPHODIESTERASE PDEF"/>
    <property type="match status" value="1"/>
</dbReference>
<dbReference type="SMART" id="SM00052">
    <property type="entry name" value="EAL"/>
    <property type="match status" value="1"/>
</dbReference>
<keyword evidence="6" id="KW-0378">Hydrolase</keyword>
<evidence type="ECO:0000256" key="1">
    <source>
        <dbReference type="ARBA" id="ARBA00004651"/>
    </source>
</evidence>
<evidence type="ECO:0000256" key="3">
    <source>
        <dbReference type="ARBA" id="ARBA00022475"/>
    </source>
</evidence>
<dbReference type="Gene3D" id="3.20.20.450">
    <property type="entry name" value="EAL domain"/>
    <property type="match status" value="1"/>
</dbReference>
<evidence type="ECO:0000256" key="6">
    <source>
        <dbReference type="ARBA" id="ARBA00022801"/>
    </source>
</evidence>
<keyword evidence="8 10" id="KW-0472">Membrane</keyword>
<evidence type="ECO:0000256" key="2">
    <source>
        <dbReference type="ARBA" id="ARBA00012282"/>
    </source>
</evidence>
<dbReference type="Pfam" id="PF12792">
    <property type="entry name" value="CSS-motif"/>
    <property type="match status" value="1"/>
</dbReference>
<evidence type="ECO:0000313" key="13">
    <source>
        <dbReference type="Proteomes" id="UP001501706"/>
    </source>
</evidence>
<dbReference type="InterPro" id="IPR001633">
    <property type="entry name" value="EAL_dom"/>
</dbReference>
<evidence type="ECO:0000313" key="12">
    <source>
        <dbReference type="EMBL" id="GAA0510883.1"/>
    </source>
</evidence>
<dbReference type="PANTHER" id="PTHR33121:SF79">
    <property type="entry name" value="CYCLIC DI-GMP PHOSPHODIESTERASE PDED-RELATED"/>
    <property type="match status" value="1"/>
</dbReference>
<proteinExistence type="predicted"/>
<dbReference type="RefSeq" id="WP_343927756.1">
    <property type="nucleotide sequence ID" value="NZ_BAAAEN010000011.1"/>
</dbReference>
<dbReference type="PROSITE" id="PS50883">
    <property type="entry name" value="EAL"/>
    <property type="match status" value="1"/>
</dbReference>
<evidence type="ECO:0000256" key="9">
    <source>
        <dbReference type="ARBA" id="ARBA00034290"/>
    </source>
</evidence>
<name>A0ABP3M4E4_9BURK</name>
<dbReference type="EMBL" id="BAAAEN010000011">
    <property type="protein sequence ID" value="GAA0510883.1"/>
    <property type="molecule type" value="Genomic_DNA"/>
</dbReference>
<dbReference type="CDD" id="cd01948">
    <property type="entry name" value="EAL"/>
    <property type="match status" value="1"/>
</dbReference>
<organism evidence="12 13">
    <name type="scientific">Pigmentiphaga daeguensis</name>
    <dbReference type="NCBI Taxonomy" id="414049"/>
    <lineage>
        <taxon>Bacteria</taxon>
        <taxon>Pseudomonadati</taxon>
        <taxon>Pseudomonadota</taxon>
        <taxon>Betaproteobacteria</taxon>
        <taxon>Burkholderiales</taxon>
        <taxon>Alcaligenaceae</taxon>
        <taxon>Pigmentiphaga</taxon>
    </lineage>
</organism>
<comment type="subcellular location">
    <subcellularLocation>
        <location evidence="1">Cell membrane</location>
        <topology evidence="1">Multi-pass membrane protein</topology>
    </subcellularLocation>
</comment>
<keyword evidence="7 10" id="KW-1133">Transmembrane helix</keyword>
<comment type="catalytic activity">
    <reaction evidence="9">
        <text>3',3'-c-di-GMP + H2O = 5'-phosphoguanylyl(3'-&gt;5')guanosine + H(+)</text>
        <dbReference type="Rhea" id="RHEA:24902"/>
        <dbReference type="ChEBI" id="CHEBI:15377"/>
        <dbReference type="ChEBI" id="CHEBI:15378"/>
        <dbReference type="ChEBI" id="CHEBI:58754"/>
        <dbReference type="ChEBI" id="CHEBI:58805"/>
        <dbReference type="EC" id="3.1.4.52"/>
    </reaction>
</comment>
<dbReference type="InterPro" id="IPR050706">
    <property type="entry name" value="Cyclic-di-GMP_PDE-like"/>
</dbReference>
<reference evidence="13" key="1">
    <citation type="journal article" date="2019" name="Int. J. Syst. Evol. Microbiol.">
        <title>The Global Catalogue of Microorganisms (GCM) 10K type strain sequencing project: providing services to taxonomists for standard genome sequencing and annotation.</title>
        <authorList>
            <consortium name="The Broad Institute Genomics Platform"/>
            <consortium name="The Broad Institute Genome Sequencing Center for Infectious Disease"/>
            <person name="Wu L."/>
            <person name="Ma J."/>
        </authorList>
    </citation>
    <scope>NUCLEOTIDE SEQUENCE [LARGE SCALE GENOMIC DNA]</scope>
    <source>
        <strain evidence="13">JCM 14330</strain>
    </source>
</reference>
<dbReference type="Proteomes" id="UP001501706">
    <property type="component" value="Unassembled WGS sequence"/>
</dbReference>
<dbReference type="InterPro" id="IPR024744">
    <property type="entry name" value="CSS-motif_dom"/>
</dbReference>
<evidence type="ECO:0000256" key="8">
    <source>
        <dbReference type="ARBA" id="ARBA00023136"/>
    </source>
</evidence>
<feature type="domain" description="EAL" evidence="11">
    <location>
        <begin position="264"/>
        <end position="516"/>
    </location>
</feature>
<protein>
    <recommendedName>
        <fullName evidence="2">cyclic-guanylate-specific phosphodiesterase</fullName>
        <ecNumber evidence="2">3.1.4.52</ecNumber>
    </recommendedName>
</protein>
<gene>
    <name evidence="12" type="primary">arr</name>
    <name evidence="12" type="ORF">GCM10009097_30160</name>
</gene>
<dbReference type="EC" id="3.1.4.52" evidence="2"/>
<keyword evidence="4" id="KW-0973">c-di-GMP</keyword>
<evidence type="ECO:0000256" key="10">
    <source>
        <dbReference type="SAM" id="Phobius"/>
    </source>
</evidence>
<feature type="transmembrane region" description="Helical" evidence="10">
    <location>
        <begin position="12"/>
        <end position="34"/>
    </location>
</feature>
<keyword evidence="5 10" id="KW-0812">Transmembrane</keyword>
<evidence type="ECO:0000256" key="7">
    <source>
        <dbReference type="ARBA" id="ARBA00022989"/>
    </source>
</evidence>